<evidence type="ECO:0000256" key="1">
    <source>
        <dbReference type="SAM" id="MobiDB-lite"/>
    </source>
</evidence>
<dbReference type="Proteomes" id="UP000250140">
    <property type="component" value="Unassembled WGS sequence"/>
</dbReference>
<evidence type="ECO:0000313" key="3">
    <source>
        <dbReference type="Proteomes" id="UP000250140"/>
    </source>
</evidence>
<sequence>MMSSGDADNTSNIGESNYGDAYDGDSSNEGQDNNSDNNAEDNKDDSGNLSEAVIQADQELGELDPNADVETRIKAEIKYEKANIASLEAKHNLNPYDSELERDLDRSERSLEF</sequence>
<accession>A0A8E2F9N6</accession>
<proteinExistence type="predicted"/>
<feature type="compositionally biased region" description="Polar residues" evidence="1">
    <location>
        <begin position="25"/>
        <end position="37"/>
    </location>
</feature>
<gene>
    <name evidence="2" type="ORF">AOQ84DRAFT_385791</name>
</gene>
<protein>
    <submittedName>
        <fullName evidence="2">Uncharacterized protein</fullName>
    </submittedName>
</protein>
<keyword evidence="3" id="KW-1185">Reference proteome</keyword>
<reference evidence="2 3" key="1">
    <citation type="journal article" date="2016" name="Nat. Commun.">
        <title>Ectomycorrhizal ecology is imprinted in the genome of the dominant symbiotic fungus Cenococcum geophilum.</title>
        <authorList>
            <consortium name="DOE Joint Genome Institute"/>
            <person name="Peter M."/>
            <person name="Kohler A."/>
            <person name="Ohm R.A."/>
            <person name="Kuo A."/>
            <person name="Krutzmann J."/>
            <person name="Morin E."/>
            <person name="Arend M."/>
            <person name="Barry K.W."/>
            <person name="Binder M."/>
            <person name="Choi C."/>
            <person name="Clum A."/>
            <person name="Copeland A."/>
            <person name="Grisel N."/>
            <person name="Haridas S."/>
            <person name="Kipfer T."/>
            <person name="LaButti K."/>
            <person name="Lindquist E."/>
            <person name="Lipzen A."/>
            <person name="Maire R."/>
            <person name="Meier B."/>
            <person name="Mihaltcheva S."/>
            <person name="Molinier V."/>
            <person name="Murat C."/>
            <person name="Poggeler S."/>
            <person name="Quandt C.A."/>
            <person name="Sperisen C."/>
            <person name="Tritt A."/>
            <person name="Tisserant E."/>
            <person name="Crous P.W."/>
            <person name="Henrissat B."/>
            <person name="Nehls U."/>
            <person name="Egli S."/>
            <person name="Spatafora J.W."/>
            <person name="Grigoriev I.V."/>
            <person name="Martin F.M."/>
        </authorList>
    </citation>
    <scope>NUCLEOTIDE SEQUENCE [LARGE SCALE GENOMIC DNA]</scope>
    <source>
        <strain evidence="2 3">CBS 207.34</strain>
    </source>
</reference>
<dbReference type="EMBL" id="KV748816">
    <property type="protein sequence ID" value="OCL12893.1"/>
    <property type="molecule type" value="Genomic_DNA"/>
</dbReference>
<feature type="compositionally biased region" description="Polar residues" evidence="1">
    <location>
        <begin position="1"/>
        <end position="15"/>
    </location>
</feature>
<dbReference type="AlphaFoldDB" id="A0A8E2F9N6"/>
<organism evidence="2 3">
    <name type="scientific">Glonium stellatum</name>
    <dbReference type="NCBI Taxonomy" id="574774"/>
    <lineage>
        <taxon>Eukaryota</taxon>
        <taxon>Fungi</taxon>
        <taxon>Dikarya</taxon>
        <taxon>Ascomycota</taxon>
        <taxon>Pezizomycotina</taxon>
        <taxon>Dothideomycetes</taxon>
        <taxon>Pleosporomycetidae</taxon>
        <taxon>Gloniales</taxon>
        <taxon>Gloniaceae</taxon>
        <taxon>Glonium</taxon>
    </lineage>
</organism>
<feature type="region of interest" description="Disordered" evidence="1">
    <location>
        <begin position="1"/>
        <end position="67"/>
    </location>
</feature>
<evidence type="ECO:0000313" key="2">
    <source>
        <dbReference type="EMBL" id="OCL12893.1"/>
    </source>
</evidence>
<name>A0A8E2F9N6_9PEZI</name>